<dbReference type="GO" id="GO:0031514">
    <property type="term" value="C:motile cilium"/>
    <property type="evidence" value="ECO:0007669"/>
    <property type="project" value="TreeGrafter"/>
</dbReference>
<reference evidence="13 14" key="1">
    <citation type="submission" date="2014-06" db="EMBL/GenBank/DDBJ databases">
        <authorList>
            <person name="Swart Estienne"/>
        </authorList>
    </citation>
    <scope>NUCLEOTIDE SEQUENCE [LARGE SCALE GENOMIC DNA]</scope>
    <source>
        <strain evidence="13 14">130c</strain>
    </source>
</reference>
<dbReference type="GO" id="GO:0016020">
    <property type="term" value="C:membrane"/>
    <property type="evidence" value="ECO:0007669"/>
    <property type="project" value="TreeGrafter"/>
</dbReference>
<dbReference type="PANTHER" id="PTHR32465">
    <property type="entry name" value="BARDET-BIEDL SYNDROME 2 PROTEIN"/>
    <property type="match status" value="1"/>
</dbReference>
<evidence type="ECO:0000259" key="12">
    <source>
        <dbReference type="Pfam" id="PF23353"/>
    </source>
</evidence>
<dbReference type="OrthoDB" id="2120021at2759"/>
<dbReference type="AlphaFoldDB" id="A0A077ZY59"/>
<evidence type="ECO:0000256" key="3">
    <source>
        <dbReference type="ARBA" id="ARBA00022490"/>
    </source>
</evidence>
<dbReference type="PANTHER" id="PTHR32465:SF0">
    <property type="entry name" value="BARDET-BIEDL SYNDROME 2 PROTEIN"/>
    <property type="match status" value="1"/>
</dbReference>
<dbReference type="Pfam" id="PF14782">
    <property type="entry name" value="BBS2_GAE"/>
    <property type="match status" value="1"/>
</dbReference>
<organism evidence="13 14">
    <name type="scientific">Stylonychia lemnae</name>
    <name type="common">Ciliate</name>
    <dbReference type="NCBI Taxonomy" id="5949"/>
    <lineage>
        <taxon>Eukaryota</taxon>
        <taxon>Sar</taxon>
        <taxon>Alveolata</taxon>
        <taxon>Ciliophora</taxon>
        <taxon>Intramacronucleata</taxon>
        <taxon>Spirotrichea</taxon>
        <taxon>Stichotrichia</taxon>
        <taxon>Sporadotrichida</taxon>
        <taxon>Oxytrichidae</taxon>
        <taxon>Stylonychinae</taxon>
        <taxon>Stylonychia</taxon>
    </lineage>
</organism>
<dbReference type="InterPro" id="IPR029333">
    <property type="entry name" value="BBS2_GAE_dom"/>
</dbReference>
<keyword evidence="3" id="KW-0963">Cytoplasm</keyword>
<dbReference type="SUPFAM" id="SSF50998">
    <property type="entry name" value="Quinoprotein alcohol dehydrogenase-like"/>
    <property type="match status" value="1"/>
</dbReference>
<feature type="coiled-coil region" evidence="7">
    <location>
        <begin position="624"/>
        <end position="698"/>
    </location>
</feature>
<accession>A0A077ZY59</accession>
<evidence type="ECO:0000256" key="8">
    <source>
        <dbReference type="SAM" id="MobiDB-lite"/>
    </source>
</evidence>
<dbReference type="InterPro" id="IPR029430">
    <property type="entry name" value="BBS2_N"/>
</dbReference>
<dbReference type="Pfam" id="PF23353">
    <property type="entry name" value="BBS2_hp"/>
    <property type="match status" value="1"/>
</dbReference>
<dbReference type="Gene3D" id="2.130.10.10">
    <property type="entry name" value="YVTN repeat-like/Quinoprotein amine dehydrogenase"/>
    <property type="match status" value="1"/>
</dbReference>
<dbReference type="InParanoid" id="A0A077ZY59"/>
<keyword evidence="4" id="KW-0969">Cilium</keyword>
<evidence type="ECO:0000256" key="4">
    <source>
        <dbReference type="ARBA" id="ARBA00023069"/>
    </source>
</evidence>
<dbReference type="Proteomes" id="UP000039865">
    <property type="component" value="Unassembled WGS sequence"/>
</dbReference>
<comment type="subcellular location">
    <subcellularLocation>
        <location evidence="1">Cell projection</location>
        <location evidence="1">Cilium</location>
    </subcellularLocation>
    <subcellularLocation>
        <location evidence="2">Cytoplasm</location>
        <location evidence="2">Cytoskeleton</location>
    </subcellularLocation>
</comment>
<keyword evidence="14" id="KW-1185">Reference proteome</keyword>
<dbReference type="Pfam" id="PF14781">
    <property type="entry name" value="BBS2_N"/>
    <property type="match status" value="1"/>
</dbReference>
<evidence type="ECO:0000259" key="9">
    <source>
        <dbReference type="Pfam" id="PF14781"/>
    </source>
</evidence>
<feature type="domain" description="BBS2 hairpin" evidence="12">
    <location>
        <begin position="600"/>
        <end position="697"/>
    </location>
</feature>
<keyword evidence="6" id="KW-0966">Cell projection</keyword>
<evidence type="ECO:0000313" key="14">
    <source>
        <dbReference type="Proteomes" id="UP000039865"/>
    </source>
</evidence>
<keyword evidence="7" id="KW-0175">Coiled coil</keyword>
<evidence type="ECO:0000256" key="2">
    <source>
        <dbReference type="ARBA" id="ARBA00004245"/>
    </source>
</evidence>
<dbReference type="OMA" id="MSDGANC"/>
<dbReference type="GO" id="GO:1905515">
    <property type="term" value="P:non-motile cilium assembly"/>
    <property type="evidence" value="ECO:0007669"/>
    <property type="project" value="InterPro"/>
</dbReference>
<protein>
    <submittedName>
        <fullName evidence="13">Bardet-biedl syndrome 2 protein homolog</fullName>
    </submittedName>
</protein>
<feature type="domain" description="Ciliary BBSome complex subunit 2 middle region" evidence="11">
    <location>
        <begin position="168"/>
        <end position="275"/>
    </location>
</feature>
<dbReference type="GO" id="GO:0036064">
    <property type="term" value="C:ciliary basal body"/>
    <property type="evidence" value="ECO:0007669"/>
    <property type="project" value="TreeGrafter"/>
</dbReference>
<dbReference type="PIRSF" id="PIRSF013684">
    <property type="entry name" value="BBS2"/>
    <property type="match status" value="1"/>
</dbReference>
<sequence>MLVEAFDFQLGNPVHQGLSVIGKSFATTGGKVLIHSPYANQSIAAANQVQIAPAKNKEMRFLNTNKEIVAMSAGALNIAKDNEILFVGSRTNLLAYGNYSINLTLPDVENNCDIFDKEVSDGVNCLSFGTFPQIGAPLIVAGGNCSITGFDLQAEERFWTVTGDNATALEFLDWDEDGDDELLAGSEDFSIRIFKQEEMLQDINEQSKIQFIKKIHKCVFGYSLMNGTFGVYHGKKRLWRQKGKDKVTALVGVDFDIDGQYLLLIGYTSGVIEARKHRTGDLLHKTQVESGGHPVSNIFYYDFRMEGLPQVIAIDVEGNVKGLALTRNVKQFQAIENNGDELAVETKAIDDAFVDLNRQKLELMSKLESIKEKKDQKKAQPKGQQQQVSSHNLPPGRNDIRFSQLADPNSTTCIMTITINKPGWIIKSVILCNEALFEGESFAVYPQQSTNTVQIPLRSEKNQELQVDIKVLMGTGLNSSQFLIHHEPKYTFRKFSMFKYLGQDQKLLFQKPESQVMFVCERGVIQNIVDWTQQSFIMSEHGDLKKSLIQYNQQQIILKYIDARSFLPLIISAMMGGAGLQDFCSNFLKIGELESTCSFPSEIKKLGDLLALIEESNQLKTHFSANISENINNLKVQIVKAEASLMINDIESMKKNYAQVQQENGALIGEYLKRSNNHQNLISTLKELNAMIKNASNLRLGNAQKRIVAEAREAIKTNTSQKIATVFQRGTARV</sequence>
<dbReference type="InterPro" id="IPR015943">
    <property type="entry name" value="WD40/YVTN_repeat-like_dom_sf"/>
</dbReference>
<proteinExistence type="predicted"/>
<dbReference type="Pfam" id="PF14783">
    <property type="entry name" value="BBS2_Mid"/>
    <property type="match status" value="1"/>
</dbReference>
<name>A0A077ZY59_STYLE</name>
<feature type="domain" description="Ciliary BBSome complex subunit 2 N-terminal" evidence="9">
    <location>
        <begin position="26"/>
        <end position="129"/>
    </location>
</feature>
<evidence type="ECO:0000256" key="7">
    <source>
        <dbReference type="SAM" id="Coils"/>
    </source>
</evidence>
<evidence type="ECO:0000259" key="11">
    <source>
        <dbReference type="Pfam" id="PF14783"/>
    </source>
</evidence>
<keyword evidence="5" id="KW-0206">Cytoskeleton</keyword>
<evidence type="ECO:0000256" key="5">
    <source>
        <dbReference type="ARBA" id="ARBA00023212"/>
    </source>
</evidence>
<dbReference type="InterPro" id="IPR055380">
    <property type="entry name" value="BBS2_hp_dom"/>
</dbReference>
<evidence type="ECO:0000256" key="6">
    <source>
        <dbReference type="ARBA" id="ARBA00023273"/>
    </source>
</evidence>
<evidence type="ECO:0000256" key="1">
    <source>
        <dbReference type="ARBA" id="ARBA00004138"/>
    </source>
</evidence>
<evidence type="ECO:0000313" key="13">
    <source>
        <dbReference type="EMBL" id="CDW74816.1"/>
    </source>
</evidence>
<dbReference type="GO" id="GO:0034464">
    <property type="term" value="C:BBSome"/>
    <property type="evidence" value="ECO:0007669"/>
    <property type="project" value="InterPro"/>
</dbReference>
<dbReference type="InterPro" id="IPR016616">
    <property type="entry name" value="Bardet-Biedl_syndrome_2_prot"/>
</dbReference>
<gene>
    <name evidence="13" type="primary">Contig14766.g15729</name>
    <name evidence="13" type="ORF">STYLEM_3799</name>
</gene>
<evidence type="ECO:0000259" key="10">
    <source>
        <dbReference type="Pfam" id="PF14782"/>
    </source>
</evidence>
<feature type="domain" description="BBS2 GAE" evidence="10">
    <location>
        <begin position="412"/>
        <end position="494"/>
    </location>
</feature>
<dbReference type="EMBL" id="CCKQ01003686">
    <property type="protein sequence ID" value="CDW74816.1"/>
    <property type="molecule type" value="Genomic_DNA"/>
</dbReference>
<feature type="region of interest" description="Disordered" evidence="8">
    <location>
        <begin position="371"/>
        <end position="399"/>
    </location>
</feature>
<dbReference type="InterPro" id="IPR011047">
    <property type="entry name" value="Quinoprotein_ADH-like_sf"/>
</dbReference>
<dbReference type="InterPro" id="IPR029429">
    <property type="entry name" value="BBS2_Mid"/>
</dbReference>